<dbReference type="Pfam" id="PF12680">
    <property type="entry name" value="SnoaL_2"/>
    <property type="match status" value="1"/>
</dbReference>
<comment type="caution">
    <text evidence="2">The sequence shown here is derived from an EMBL/GenBank/DDBJ whole genome shotgun (WGS) entry which is preliminary data.</text>
</comment>
<sequence>MKYLTADEARRFAERWLPAWTGNDPERLLQFYSDDALYLDPGVPQGVRGKPALREYFRRLLARNPDWVWRQIEGIPMEGGFLNKWLARIPVGDTVLDIVGVCFVQLDDAGKIRRNEVYFDRAPLLAELARHRPPD</sequence>
<organism evidence="2 3">
    <name type="scientific">Arenimonas fontis</name>
    <dbReference type="NCBI Taxonomy" id="2608255"/>
    <lineage>
        <taxon>Bacteria</taxon>
        <taxon>Pseudomonadati</taxon>
        <taxon>Pseudomonadota</taxon>
        <taxon>Gammaproteobacteria</taxon>
        <taxon>Lysobacterales</taxon>
        <taxon>Lysobacteraceae</taxon>
        <taxon>Arenimonas</taxon>
    </lineage>
</organism>
<dbReference type="Proteomes" id="UP000322165">
    <property type="component" value="Unassembled WGS sequence"/>
</dbReference>
<protein>
    <recommendedName>
        <fullName evidence="1">SnoaL-like domain-containing protein</fullName>
    </recommendedName>
</protein>
<evidence type="ECO:0000313" key="3">
    <source>
        <dbReference type="Proteomes" id="UP000322165"/>
    </source>
</evidence>
<accession>A0A5B2Z8S8</accession>
<dbReference type="Gene3D" id="3.10.450.50">
    <property type="match status" value="1"/>
</dbReference>
<gene>
    <name evidence="2" type="ORF">F0415_10345</name>
</gene>
<keyword evidence="3" id="KW-1185">Reference proteome</keyword>
<evidence type="ECO:0000313" key="2">
    <source>
        <dbReference type="EMBL" id="KAA2284285.1"/>
    </source>
</evidence>
<reference evidence="2 3" key="2">
    <citation type="submission" date="2019-09" db="EMBL/GenBank/DDBJ databases">
        <authorList>
            <person name="Mazur A."/>
        </authorList>
    </citation>
    <scope>NUCLEOTIDE SEQUENCE [LARGE SCALE GENOMIC DNA]</scope>
    <source>
        <strain evidence="2 3">3729k</strain>
    </source>
</reference>
<dbReference type="InterPro" id="IPR037401">
    <property type="entry name" value="SnoaL-like"/>
</dbReference>
<dbReference type="SUPFAM" id="SSF54427">
    <property type="entry name" value="NTF2-like"/>
    <property type="match status" value="1"/>
</dbReference>
<dbReference type="CDD" id="cd00531">
    <property type="entry name" value="NTF2_like"/>
    <property type="match status" value="1"/>
</dbReference>
<dbReference type="EMBL" id="VUOD01000008">
    <property type="protein sequence ID" value="KAA2284285.1"/>
    <property type="molecule type" value="Genomic_DNA"/>
</dbReference>
<proteinExistence type="predicted"/>
<reference evidence="2 3" key="1">
    <citation type="submission" date="2019-09" db="EMBL/GenBank/DDBJ databases">
        <title>Arenimonas chukotkensis sp. nov., a bacterium isolated from Chukotka hot spring, Arctic region, Russia.</title>
        <authorList>
            <person name="Zayulina K.S."/>
            <person name="Prokofeva M.I."/>
            <person name="Elcheninov A.G."/>
            <person name="Novikov A."/>
            <person name="Kochetkova T.V."/>
            <person name="Kublanov I.V."/>
        </authorList>
    </citation>
    <scope>NUCLEOTIDE SEQUENCE [LARGE SCALE GENOMIC DNA]</scope>
    <source>
        <strain evidence="2 3">3729k</strain>
    </source>
</reference>
<name>A0A5B2Z8S8_9GAMM</name>
<dbReference type="AlphaFoldDB" id="A0A5B2Z8S8"/>
<dbReference type="InterPro" id="IPR032710">
    <property type="entry name" value="NTF2-like_dom_sf"/>
</dbReference>
<dbReference type="RefSeq" id="WP_149861147.1">
    <property type="nucleotide sequence ID" value="NZ_VUOD01000008.1"/>
</dbReference>
<evidence type="ECO:0000259" key="1">
    <source>
        <dbReference type="Pfam" id="PF12680"/>
    </source>
</evidence>
<feature type="domain" description="SnoaL-like" evidence="1">
    <location>
        <begin position="13"/>
        <end position="114"/>
    </location>
</feature>